<evidence type="ECO:0000256" key="1">
    <source>
        <dbReference type="SAM" id="MobiDB-lite"/>
    </source>
</evidence>
<keyword evidence="4" id="KW-1185">Reference proteome</keyword>
<dbReference type="Pfam" id="PF09557">
    <property type="entry name" value="DUF2382"/>
    <property type="match status" value="1"/>
</dbReference>
<dbReference type="InterPro" id="IPR019060">
    <property type="entry name" value="DUF2382"/>
</dbReference>
<evidence type="ECO:0000313" key="3">
    <source>
        <dbReference type="EMBL" id="RFA36515.1"/>
    </source>
</evidence>
<dbReference type="Proteomes" id="UP000256763">
    <property type="component" value="Unassembled WGS sequence"/>
</dbReference>
<feature type="region of interest" description="Disordered" evidence="1">
    <location>
        <begin position="123"/>
        <end position="146"/>
    </location>
</feature>
<evidence type="ECO:0000259" key="2">
    <source>
        <dbReference type="Pfam" id="PF09557"/>
    </source>
</evidence>
<dbReference type="RefSeq" id="WP_116301968.1">
    <property type="nucleotide sequence ID" value="NZ_NFZV01000007.1"/>
</dbReference>
<dbReference type="OrthoDB" id="5569583at2"/>
<proteinExistence type="predicted"/>
<accession>A0A3E0WWY8</accession>
<reference evidence="4" key="1">
    <citation type="submission" date="2017-05" db="EMBL/GenBank/DDBJ databases">
        <authorList>
            <person name="Sharma S."/>
            <person name="Sidhu C."/>
            <person name="Pinnaka A.K."/>
        </authorList>
    </citation>
    <scope>NUCLEOTIDE SEQUENCE [LARGE SCALE GENOMIC DNA]</scope>
    <source>
        <strain evidence="4">AK93</strain>
    </source>
</reference>
<feature type="domain" description="DUF2382" evidence="2">
    <location>
        <begin position="15"/>
        <end position="109"/>
    </location>
</feature>
<gene>
    <name evidence="3" type="ORF">CAL65_11140</name>
</gene>
<comment type="caution">
    <text evidence="3">The sequence shown here is derived from an EMBL/GenBank/DDBJ whole genome shotgun (WGS) entry which is preliminary data.</text>
</comment>
<dbReference type="AlphaFoldDB" id="A0A3E0WWY8"/>
<evidence type="ECO:0000313" key="4">
    <source>
        <dbReference type="Proteomes" id="UP000256763"/>
    </source>
</evidence>
<protein>
    <recommendedName>
        <fullName evidence="2">DUF2382 domain-containing protein</fullName>
    </recommendedName>
</protein>
<dbReference type="EMBL" id="NFZW01000009">
    <property type="protein sequence ID" value="RFA36515.1"/>
    <property type="molecule type" value="Genomic_DNA"/>
</dbReference>
<organism evidence="3 4">
    <name type="scientific">Alkalilimnicola ehrlichii</name>
    <dbReference type="NCBI Taxonomy" id="351052"/>
    <lineage>
        <taxon>Bacteria</taxon>
        <taxon>Pseudomonadati</taxon>
        <taxon>Pseudomonadota</taxon>
        <taxon>Gammaproteobacteria</taxon>
        <taxon>Chromatiales</taxon>
        <taxon>Ectothiorhodospiraceae</taxon>
        <taxon>Alkalilimnicola</taxon>
    </lineage>
</organism>
<name>A0A3E0WWY8_9GAMM</name>
<sequence>MSAEQDPPRSESEVIPVVREELDIQKRERETDRVLVTKQHEETLQHVEEPLFRENVEVTRIPKNELIQERLAVRTEGDTTIIPVIEEEIVLEKRLVLREEVHVTRTRNTSSYVDDIPIKTEKVTVERGRSNGSSGNGERGVSPPGE</sequence>